<dbReference type="RefSeq" id="WP_134381815.1">
    <property type="nucleotide sequence ID" value="NZ_SORX01000006.1"/>
</dbReference>
<protein>
    <submittedName>
        <fullName evidence="1">HAD family hydrolase</fullName>
    </submittedName>
</protein>
<reference evidence="1 2" key="1">
    <citation type="submission" date="2019-03" db="EMBL/GenBank/DDBJ databases">
        <authorList>
            <person name="Yang Y."/>
        </authorList>
    </citation>
    <scope>NUCLEOTIDE SEQUENCE [LARGE SCALE GENOMIC DNA]</scope>
    <source>
        <strain evidence="1 2">ASL-1</strain>
    </source>
</reference>
<dbReference type="Proteomes" id="UP000297776">
    <property type="component" value="Unassembled WGS sequence"/>
</dbReference>
<dbReference type="EMBL" id="SORX01000006">
    <property type="protein sequence ID" value="TFE00495.1"/>
    <property type="molecule type" value="Genomic_DNA"/>
</dbReference>
<dbReference type="InterPro" id="IPR050155">
    <property type="entry name" value="HAD-like_hydrolase_sf"/>
</dbReference>
<dbReference type="AlphaFoldDB" id="A0A4Y8LHF9"/>
<dbReference type="SFLD" id="SFLDS00003">
    <property type="entry name" value="Haloacid_Dehalogenase"/>
    <property type="match status" value="1"/>
</dbReference>
<dbReference type="OrthoDB" id="9807630at2"/>
<keyword evidence="2" id="KW-1185">Reference proteome</keyword>
<dbReference type="SUPFAM" id="SSF56784">
    <property type="entry name" value="HAD-like"/>
    <property type="match status" value="1"/>
</dbReference>
<evidence type="ECO:0000313" key="1">
    <source>
        <dbReference type="EMBL" id="TFE00495.1"/>
    </source>
</evidence>
<dbReference type="Gene3D" id="3.40.50.1000">
    <property type="entry name" value="HAD superfamily/HAD-like"/>
    <property type="match status" value="1"/>
</dbReference>
<dbReference type="GO" id="GO:0005829">
    <property type="term" value="C:cytosol"/>
    <property type="evidence" value="ECO:0007669"/>
    <property type="project" value="TreeGrafter"/>
</dbReference>
<dbReference type="NCBIfam" id="TIGR01549">
    <property type="entry name" value="HAD-SF-IA-v1"/>
    <property type="match status" value="1"/>
</dbReference>
<gene>
    <name evidence="1" type="ORF">E2626_10980</name>
</gene>
<keyword evidence="1" id="KW-0378">Hydrolase</keyword>
<dbReference type="SFLD" id="SFLDG01129">
    <property type="entry name" value="C1.5:_HAD__Beta-PGM__Phosphata"/>
    <property type="match status" value="1"/>
</dbReference>
<dbReference type="InterPro" id="IPR023214">
    <property type="entry name" value="HAD_sf"/>
</dbReference>
<dbReference type="PANTHER" id="PTHR43434:SF25">
    <property type="entry name" value="PHOSPHOGLYCOLATE PHOSPHATASE"/>
    <property type="match status" value="1"/>
</dbReference>
<comment type="caution">
    <text evidence="1">The sequence shown here is derived from an EMBL/GenBank/DDBJ whole genome shotgun (WGS) entry which is preliminary data.</text>
</comment>
<sequence>MRILWDYDGTLFNTYPAYAKRMSRVLNGKVSEEACYTELKVSASHAISTFNMTPSQIEEYNRLISSISPEEMPPFEHLEEILKQAECNVIMTHKDLNGALHVLDHYDFTKYFSEIVTADHGFPRKPDPAAYEYLHYKYQIDLAIGDRELDIIPAKRLGMHTCLFQNKSELADFRLQNYKDFDRVVLL</sequence>
<dbReference type="InterPro" id="IPR006439">
    <property type="entry name" value="HAD-SF_hydro_IA"/>
</dbReference>
<dbReference type="GO" id="GO:0008967">
    <property type="term" value="F:phosphoglycolate phosphatase activity"/>
    <property type="evidence" value="ECO:0007669"/>
    <property type="project" value="TreeGrafter"/>
</dbReference>
<dbReference type="PANTHER" id="PTHR43434">
    <property type="entry name" value="PHOSPHOGLYCOLATE PHOSPHATASE"/>
    <property type="match status" value="1"/>
</dbReference>
<dbReference type="InterPro" id="IPR023198">
    <property type="entry name" value="PGP-like_dom2"/>
</dbReference>
<organism evidence="1 2">
    <name type="scientific">Jeotgalibacillus salarius</name>
    <dbReference type="NCBI Taxonomy" id="546023"/>
    <lineage>
        <taxon>Bacteria</taxon>
        <taxon>Bacillati</taxon>
        <taxon>Bacillota</taxon>
        <taxon>Bacilli</taxon>
        <taxon>Bacillales</taxon>
        <taxon>Caryophanaceae</taxon>
        <taxon>Jeotgalibacillus</taxon>
    </lineage>
</organism>
<dbReference type="GO" id="GO:0006281">
    <property type="term" value="P:DNA repair"/>
    <property type="evidence" value="ECO:0007669"/>
    <property type="project" value="TreeGrafter"/>
</dbReference>
<proteinExistence type="predicted"/>
<name>A0A4Y8LHF9_9BACL</name>
<dbReference type="InterPro" id="IPR041492">
    <property type="entry name" value="HAD_2"/>
</dbReference>
<evidence type="ECO:0000313" key="2">
    <source>
        <dbReference type="Proteomes" id="UP000297776"/>
    </source>
</evidence>
<dbReference type="InterPro" id="IPR036412">
    <property type="entry name" value="HAD-like_sf"/>
</dbReference>
<dbReference type="Pfam" id="PF13419">
    <property type="entry name" value="HAD_2"/>
    <property type="match status" value="1"/>
</dbReference>
<accession>A0A4Y8LHF9</accession>
<dbReference type="Gene3D" id="1.10.150.240">
    <property type="entry name" value="Putative phosphatase, domain 2"/>
    <property type="match status" value="1"/>
</dbReference>